<evidence type="ECO:0000313" key="4">
    <source>
        <dbReference type="Proteomes" id="UP000588277"/>
    </source>
</evidence>
<organism evidence="3 4">
    <name type="scientific">Bifidobacterium moraviense</name>
    <dbReference type="NCBI Taxonomy" id="2675323"/>
    <lineage>
        <taxon>Bacteria</taxon>
        <taxon>Bacillati</taxon>
        <taxon>Actinomycetota</taxon>
        <taxon>Actinomycetes</taxon>
        <taxon>Bifidobacteriales</taxon>
        <taxon>Bifidobacteriaceae</taxon>
        <taxon>Bifidobacterium</taxon>
    </lineage>
</organism>
<dbReference type="RefSeq" id="WP_169275171.1">
    <property type="nucleotide sequence ID" value="NZ_JAAIIH010000001.1"/>
</dbReference>
<dbReference type="GO" id="GO:0006355">
    <property type="term" value="P:regulation of DNA-templated transcription"/>
    <property type="evidence" value="ECO:0007669"/>
    <property type="project" value="InterPro"/>
</dbReference>
<sequence>MATAVVNVRLDEQTKKDMTALCDELGLSMSTAFNIFAKTMVRERRIPFSVTADPFYSAENMRHLERSAAQMDAGMGKPHELIED</sequence>
<keyword evidence="2" id="KW-1277">Toxin-antitoxin system</keyword>
<comment type="caution">
    <text evidence="3">The sequence shown here is derived from an EMBL/GenBank/DDBJ whole genome shotgun (WGS) entry which is preliminary data.</text>
</comment>
<dbReference type="InterPro" id="IPR007337">
    <property type="entry name" value="RelB/DinJ"/>
</dbReference>
<dbReference type="PANTHER" id="PTHR38781">
    <property type="entry name" value="ANTITOXIN DINJ-RELATED"/>
    <property type="match status" value="1"/>
</dbReference>
<dbReference type="EMBL" id="JAAIIH010000001">
    <property type="protein sequence ID" value="NMN00052.1"/>
    <property type="molecule type" value="Genomic_DNA"/>
</dbReference>
<evidence type="ECO:0000256" key="1">
    <source>
        <dbReference type="ARBA" id="ARBA00010562"/>
    </source>
</evidence>
<dbReference type="AlphaFoldDB" id="A0A7Y0HY38"/>
<proteinExistence type="inferred from homology"/>
<name>A0A7Y0HY38_9BIFI</name>
<dbReference type="PANTHER" id="PTHR38781:SF1">
    <property type="entry name" value="ANTITOXIN DINJ-RELATED"/>
    <property type="match status" value="1"/>
</dbReference>
<gene>
    <name evidence="3" type="ORF">G1C96_0629</name>
</gene>
<dbReference type="InterPro" id="IPR013321">
    <property type="entry name" value="Arc_rbn_hlx_hlx"/>
</dbReference>
<dbReference type="NCBIfam" id="TIGR02384">
    <property type="entry name" value="RelB_DinJ"/>
    <property type="match status" value="1"/>
</dbReference>
<dbReference type="Proteomes" id="UP000588277">
    <property type="component" value="Unassembled WGS sequence"/>
</dbReference>
<evidence type="ECO:0000256" key="2">
    <source>
        <dbReference type="ARBA" id="ARBA00022649"/>
    </source>
</evidence>
<dbReference type="Pfam" id="PF04221">
    <property type="entry name" value="RelB"/>
    <property type="match status" value="1"/>
</dbReference>
<keyword evidence="4" id="KW-1185">Reference proteome</keyword>
<evidence type="ECO:0000313" key="3">
    <source>
        <dbReference type="EMBL" id="NMN00052.1"/>
    </source>
</evidence>
<accession>A0A7Y0HY38</accession>
<dbReference type="GO" id="GO:0006351">
    <property type="term" value="P:DNA-templated transcription"/>
    <property type="evidence" value="ECO:0007669"/>
    <property type="project" value="TreeGrafter"/>
</dbReference>
<protein>
    <submittedName>
        <fullName evidence="3">DNA-damage-inducible protein J</fullName>
    </submittedName>
</protein>
<reference evidence="3 4" key="1">
    <citation type="submission" date="2020-02" db="EMBL/GenBank/DDBJ databases">
        <title>Characterization of phylogenetic diversity of novel bifidobacterial species isolated in Czech ZOOs.</title>
        <authorList>
            <person name="Lugli G.A."/>
            <person name="Vera N.B."/>
            <person name="Ventura M."/>
        </authorList>
    </citation>
    <scope>NUCLEOTIDE SEQUENCE [LARGE SCALE GENOMIC DNA]</scope>
    <source>
        <strain evidence="3 4">DSM 109958</strain>
    </source>
</reference>
<dbReference type="Gene3D" id="1.10.1220.10">
    <property type="entry name" value="Met repressor-like"/>
    <property type="match status" value="1"/>
</dbReference>
<comment type="similarity">
    <text evidence="1">Belongs to the RelB/DinJ antitoxin family.</text>
</comment>